<reference evidence="2 3" key="1">
    <citation type="submission" date="2017-05" db="EMBL/GenBank/DDBJ databases">
        <title>De novo genome assembly of Deniococcus indicus strain DR1.</title>
        <authorList>
            <person name="Chauhan D."/>
            <person name="Yennamalli R.M."/>
            <person name="Priyadarshini R."/>
        </authorList>
    </citation>
    <scope>NUCLEOTIDE SEQUENCE [LARGE SCALE GENOMIC DNA]</scope>
    <source>
        <strain evidence="2 3">DR1</strain>
    </source>
</reference>
<evidence type="ECO:0000313" key="3">
    <source>
        <dbReference type="Proteomes" id="UP000197208"/>
    </source>
</evidence>
<sequence length="161" mass="18105">MPFSDAQFAAAWTVLEDRFSRKHNAQTVKIYRDILTAELTETQFADACRAAFRLDTFFPSPQRLIDLGTGSQGFHLQAIAAWDTCMDRMRRGEQITEPGSLERRLLNSVTHGQPLGHVETKQLDFLKKEFVTRYTSELAQQAAARTPALPGAPVEAPRVLQ</sequence>
<keyword evidence="3" id="KW-1185">Reference proteome</keyword>
<feature type="region of interest" description="Disordered" evidence="1">
    <location>
        <begin position="142"/>
        <end position="161"/>
    </location>
</feature>
<accession>A0A246BIR4</accession>
<proteinExistence type="predicted"/>
<dbReference type="RefSeq" id="WP_088249205.1">
    <property type="nucleotide sequence ID" value="NZ_NHMK01000020.1"/>
</dbReference>
<protein>
    <submittedName>
        <fullName evidence="2">Uncharacterized protein</fullName>
    </submittedName>
</protein>
<dbReference type="AlphaFoldDB" id="A0A246BIR4"/>
<dbReference type="EMBL" id="NHMK01000020">
    <property type="protein sequence ID" value="OWL95117.1"/>
    <property type="molecule type" value="Genomic_DNA"/>
</dbReference>
<comment type="caution">
    <text evidence="2">The sequence shown here is derived from an EMBL/GenBank/DDBJ whole genome shotgun (WGS) entry which is preliminary data.</text>
</comment>
<organism evidence="2 3">
    <name type="scientific">Deinococcus indicus</name>
    <dbReference type="NCBI Taxonomy" id="223556"/>
    <lineage>
        <taxon>Bacteria</taxon>
        <taxon>Thermotogati</taxon>
        <taxon>Deinococcota</taxon>
        <taxon>Deinococci</taxon>
        <taxon>Deinococcales</taxon>
        <taxon>Deinococcaceae</taxon>
        <taxon>Deinococcus</taxon>
    </lineage>
</organism>
<evidence type="ECO:0000313" key="2">
    <source>
        <dbReference type="EMBL" id="OWL95117.1"/>
    </source>
</evidence>
<evidence type="ECO:0000256" key="1">
    <source>
        <dbReference type="SAM" id="MobiDB-lite"/>
    </source>
</evidence>
<name>A0A246BIR4_9DEIO</name>
<dbReference type="Proteomes" id="UP000197208">
    <property type="component" value="Unassembled WGS sequence"/>
</dbReference>
<dbReference type="OrthoDB" id="70468at2"/>
<gene>
    <name evidence="2" type="ORF">CBQ26_13780</name>
</gene>